<dbReference type="OrthoDB" id="3642429at2759"/>
<feature type="compositionally biased region" description="Polar residues" evidence="1">
    <location>
        <begin position="605"/>
        <end position="619"/>
    </location>
</feature>
<keyword evidence="2" id="KW-0472">Membrane</keyword>
<accession>N1QND8</accession>
<feature type="compositionally biased region" description="Polar residues" evidence="1">
    <location>
        <begin position="504"/>
        <end position="515"/>
    </location>
</feature>
<dbReference type="Proteomes" id="UP000016931">
    <property type="component" value="Unassembled WGS sequence"/>
</dbReference>
<keyword evidence="3" id="KW-0732">Signal</keyword>
<feature type="compositionally biased region" description="Basic and acidic residues" evidence="1">
    <location>
        <begin position="773"/>
        <end position="783"/>
    </location>
</feature>
<sequence>MRCQAAKTTDLIILIILWTTPIAARCRHLARRAPAPWEGEDLWDGGMQQNRIDGVIQAAQSLINEAYPDGVPSGVNIQTAAWPSSFEIGGTTYTGVPTPTAAPTSTVWWTPSSSTSLPSSTTLTTMSTSMSSTSTTSLSTTTTSSSSTSSTSSSTSTTKTRTSSSTPTATSYDVKAKRGKNDGDWKVAISLGVIIISAAVAVAAAIFFALWRRKKHTGSYFKAVRDAEMASTAASSSLWGGAGSVMSGRTERTGGAGGSRSWFGGPPKNNTMRTNFPDFAHSAEKLARSVSARQACITEREVPVVPLSGVVRKRGHSRLQKSNSTNSMSMSNSSGSTRRGVPEFVDDNGMAQSHELMGDDLPVINELDAESPARAASSLRRLSSFPFVLGSDISARPSADADYTALISSRSSSDTTKAPASELDAEETSRRPQHHRLRPLSCNPIIVADVVSRSNSDNSKPSEMDGESPTRRASTWRELQRSTFTVNDLTAEIEKFNALPDSVETGSSTDVTSPISAPARDVPGPMTSPTSTLAFSELPGSSVDDDSDSPTAPTSPNGSSSSRDSGPIGFVSSSKPVSPLPAIKTTELYLPPRPPMPVYNREHTASISPASLSSHTPHSTFRHVSPLPGGVSDREYVLNRARYQSPKASPKSSFDVSPTSPLPTTPSFSSSSSKKPGWAPAGAYSSAPIWRKKRPAPIIDPSFLSPMASPAPTSFEEYQAANGGGAAAAKGLGLASNNPYKSLATDKRKSSARSQPWTPDWVPESLRAGRQSSIRDEEKKEGEDHEEDGDDDDNADSVMGSVGKKQRTYSAYSPSHGQNGTSGGGAEGDRAVGLGVSKGPVHYPSWASIQGFDFDDKRESARVEDDGGWKRGSEVEGKYDLMS</sequence>
<evidence type="ECO:0000313" key="4">
    <source>
        <dbReference type="EMBL" id="EMF17673.1"/>
    </source>
</evidence>
<feature type="compositionally biased region" description="Polar residues" evidence="1">
    <location>
        <begin position="646"/>
        <end position="656"/>
    </location>
</feature>
<evidence type="ECO:0000256" key="1">
    <source>
        <dbReference type="SAM" id="MobiDB-lite"/>
    </source>
</evidence>
<protein>
    <recommendedName>
        <fullName evidence="6">Mid2 domain-containing protein</fullName>
    </recommendedName>
</protein>
<dbReference type="GeneID" id="27904653"/>
<feature type="region of interest" description="Disordered" evidence="1">
    <location>
        <begin position="500"/>
        <end position="839"/>
    </location>
</feature>
<feature type="chain" id="PRO_5004111033" description="Mid2 domain-containing protein" evidence="3">
    <location>
        <begin position="25"/>
        <end position="883"/>
    </location>
</feature>
<reference evidence="4 5" key="1">
    <citation type="journal article" date="2012" name="PLoS Pathog.">
        <title>Diverse lifestyles and strategies of plant pathogenesis encoded in the genomes of eighteen Dothideomycetes fungi.</title>
        <authorList>
            <person name="Ohm R.A."/>
            <person name="Feau N."/>
            <person name="Henrissat B."/>
            <person name="Schoch C.L."/>
            <person name="Horwitz B.A."/>
            <person name="Barry K.W."/>
            <person name="Condon B.J."/>
            <person name="Copeland A.C."/>
            <person name="Dhillon B."/>
            <person name="Glaser F."/>
            <person name="Hesse C.N."/>
            <person name="Kosti I."/>
            <person name="LaButti K."/>
            <person name="Lindquist E.A."/>
            <person name="Lucas S."/>
            <person name="Salamov A.A."/>
            <person name="Bradshaw R.E."/>
            <person name="Ciuffetti L."/>
            <person name="Hamelin R.C."/>
            <person name="Kema G.H.J."/>
            <person name="Lawrence C."/>
            <person name="Scott J.A."/>
            <person name="Spatafora J.W."/>
            <person name="Turgeon B.G."/>
            <person name="de Wit P.J.G.M."/>
            <person name="Zhong S."/>
            <person name="Goodwin S.B."/>
            <person name="Grigoriev I.V."/>
        </authorList>
    </citation>
    <scope>NUCLEOTIDE SEQUENCE [LARGE SCALE GENOMIC DNA]</scope>
    <source>
        <strain evidence="4 5">SO2202</strain>
    </source>
</reference>
<dbReference type="HOGENOM" id="CLU_326288_0_0_1"/>
<keyword evidence="5" id="KW-1185">Reference proteome</keyword>
<dbReference type="EMBL" id="KB456260">
    <property type="protein sequence ID" value="EMF17673.1"/>
    <property type="molecule type" value="Genomic_DNA"/>
</dbReference>
<feature type="region of interest" description="Disordered" evidence="1">
    <location>
        <begin position="248"/>
        <end position="276"/>
    </location>
</feature>
<feature type="compositionally biased region" description="Polar residues" evidence="1">
    <location>
        <begin position="452"/>
        <end position="461"/>
    </location>
</feature>
<keyword evidence="2" id="KW-1133">Transmembrane helix</keyword>
<name>N1QND8_SPHMS</name>
<feature type="region of interest" description="Disordered" evidence="1">
    <location>
        <begin position="407"/>
        <end position="479"/>
    </location>
</feature>
<feature type="region of interest" description="Disordered" evidence="1">
    <location>
        <begin position="312"/>
        <end position="340"/>
    </location>
</feature>
<feature type="compositionally biased region" description="Low complexity" evidence="1">
    <location>
        <begin position="322"/>
        <end position="339"/>
    </location>
</feature>
<evidence type="ECO:0000256" key="2">
    <source>
        <dbReference type="SAM" id="Phobius"/>
    </source>
</evidence>
<feature type="compositionally biased region" description="Polar residues" evidence="1">
    <location>
        <begin position="407"/>
        <end position="418"/>
    </location>
</feature>
<feature type="region of interest" description="Disordered" evidence="1">
    <location>
        <begin position="854"/>
        <end position="883"/>
    </location>
</feature>
<feature type="transmembrane region" description="Helical" evidence="2">
    <location>
        <begin position="187"/>
        <end position="211"/>
    </location>
</feature>
<evidence type="ECO:0008006" key="6">
    <source>
        <dbReference type="Google" id="ProtNLM"/>
    </source>
</evidence>
<feature type="compositionally biased region" description="Low complexity" evidence="1">
    <location>
        <begin position="104"/>
        <end position="171"/>
    </location>
</feature>
<evidence type="ECO:0000313" key="5">
    <source>
        <dbReference type="Proteomes" id="UP000016931"/>
    </source>
</evidence>
<dbReference type="RefSeq" id="XP_016765794.1">
    <property type="nucleotide sequence ID" value="XM_016907516.1"/>
</dbReference>
<gene>
    <name evidence="4" type="ORF">SEPMUDRAFT_153562</name>
</gene>
<feature type="region of interest" description="Disordered" evidence="1">
    <location>
        <begin position="104"/>
        <end position="178"/>
    </location>
</feature>
<feature type="compositionally biased region" description="Low complexity" evidence="1">
    <location>
        <begin position="549"/>
        <end position="567"/>
    </location>
</feature>
<feature type="signal peptide" evidence="3">
    <location>
        <begin position="1"/>
        <end position="24"/>
    </location>
</feature>
<dbReference type="AlphaFoldDB" id="N1QND8"/>
<keyword evidence="2" id="KW-0812">Transmembrane</keyword>
<organism evidence="4 5">
    <name type="scientific">Sphaerulina musiva (strain SO2202)</name>
    <name type="common">Poplar stem canker fungus</name>
    <name type="synonym">Septoria musiva</name>
    <dbReference type="NCBI Taxonomy" id="692275"/>
    <lineage>
        <taxon>Eukaryota</taxon>
        <taxon>Fungi</taxon>
        <taxon>Dikarya</taxon>
        <taxon>Ascomycota</taxon>
        <taxon>Pezizomycotina</taxon>
        <taxon>Dothideomycetes</taxon>
        <taxon>Dothideomycetidae</taxon>
        <taxon>Mycosphaerellales</taxon>
        <taxon>Mycosphaerellaceae</taxon>
        <taxon>Sphaerulina</taxon>
    </lineage>
</organism>
<evidence type="ECO:0000256" key="3">
    <source>
        <dbReference type="SAM" id="SignalP"/>
    </source>
</evidence>
<feature type="compositionally biased region" description="Acidic residues" evidence="1">
    <location>
        <begin position="784"/>
        <end position="795"/>
    </location>
</feature>
<dbReference type="eggNOG" id="ENOG502RNRK">
    <property type="taxonomic scope" value="Eukaryota"/>
</dbReference>
<proteinExistence type="predicted"/>
<feature type="compositionally biased region" description="Polar residues" evidence="1">
    <location>
        <begin position="808"/>
        <end position="819"/>
    </location>
</feature>